<keyword evidence="1" id="KW-0812">Transmembrane</keyword>
<dbReference type="InterPro" id="IPR011989">
    <property type="entry name" value="ARM-like"/>
</dbReference>
<dbReference type="SUPFAM" id="SSF48371">
    <property type="entry name" value="ARM repeat"/>
    <property type="match status" value="1"/>
</dbReference>
<keyword evidence="1" id="KW-0472">Membrane</keyword>
<dbReference type="InterPro" id="IPR042834">
    <property type="entry name" value="Armc12"/>
</dbReference>
<dbReference type="PANTHER" id="PTHR47144:SF1">
    <property type="entry name" value="ARMADILLO REPEAT-CONTAINING PROTEIN 12"/>
    <property type="match status" value="1"/>
</dbReference>
<accession>A0ABR0Y0J5</accession>
<evidence type="ECO:0000259" key="2">
    <source>
        <dbReference type="Pfam" id="PF04826"/>
    </source>
</evidence>
<comment type="caution">
    <text evidence="3">The sequence shown here is derived from an EMBL/GenBank/DDBJ whole genome shotgun (WGS) entry which is preliminary data.</text>
</comment>
<evidence type="ECO:0000313" key="3">
    <source>
        <dbReference type="EMBL" id="KAK6461363.1"/>
    </source>
</evidence>
<dbReference type="Pfam" id="PF04826">
    <property type="entry name" value="Arm_2"/>
    <property type="match status" value="1"/>
</dbReference>
<feature type="domain" description="Armadillo repeat-containing" evidence="2">
    <location>
        <begin position="98"/>
        <end position="271"/>
    </location>
</feature>
<sequence>MAETFGHNLRKNAVGVLVGAGAAYLLYNAFTSGGGQLKECAGKVKKLKKTQNPEPLSRLFEQLEEKNSTYGRAALLCEIRQYLELCEHTEVTFMPAQIGIIAAMLEDEDMVVTTNCFQVLNSLAGNFSNQKEMQKCIPRIIYFSAQSACLEQQIAGLGLISTLALCSGNHPEILKGIPEYLRILQTARYSGRVSMIITRILFSLSTNRGLAYVLLNSKVEPAFLHLFNPFVNKDIIYQLLAFVGNLNESLKSENSSCVQWEYNEESLYVLLFSSDSPLLNKLLPLMNHNDTRVKSAAVSIVSKLV</sequence>
<keyword evidence="1" id="KW-1133">Transmembrane helix</keyword>
<evidence type="ECO:0000256" key="1">
    <source>
        <dbReference type="SAM" id="Phobius"/>
    </source>
</evidence>
<organism evidence="3 4">
    <name type="scientific">Huso huso</name>
    <name type="common">Beluga</name>
    <name type="synonym">Acipenser huso</name>
    <dbReference type="NCBI Taxonomy" id="61971"/>
    <lineage>
        <taxon>Eukaryota</taxon>
        <taxon>Metazoa</taxon>
        <taxon>Chordata</taxon>
        <taxon>Craniata</taxon>
        <taxon>Vertebrata</taxon>
        <taxon>Euteleostomi</taxon>
        <taxon>Actinopterygii</taxon>
        <taxon>Chondrostei</taxon>
        <taxon>Acipenseriformes</taxon>
        <taxon>Acipenseridae</taxon>
        <taxon>Huso</taxon>
    </lineage>
</organism>
<dbReference type="InterPro" id="IPR006911">
    <property type="entry name" value="ARM-rpt_dom"/>
</dbReference>
<feature type="transmembrane region" description="Helical" evidence="1">
    <location>
        <begin position="12"/>
        <end position="30"/>
    </location>
</feature>
<proteinExistence type="predicted"/>
<dbReference type="EMBL" id="JAHFZB010000519">
    <property type="protein sequence ID" value="KAK6461363.1"/>
    <property type="molecule type" value="Genomic_DNA"/>
</dbReference>
<dbReference type="Proteomes" id="UP001369086">
    <property type="component" value="Unassembled WGS sequence"/>
</dbReference>
<dbReference type="Gene3D" id="1.25.10.10">
    <property type="entry name" value="Leucine-rich Repeat Variant"/>
    <property type="match status" value="1"/>
</dbReference>
<keyword evidence="4" id="KW-1185">Reference proteome</keyword>
<dbReference type="PANTHER" id="PTHR47144">
    <property type="entry name" value="ARMADILLO REPEAT-CONTAINING PROTEIN 12"/>
    <property type="match status" value="1"/>
</dbReference>
<reference evidence="3 4" key="1">
    <citation type="submission" date="2021-05" db="EMBL/GenBank/DDBJ databases">
        <authorList>
            <person name="Zahm M."/>
            <person name="Klopp C."/>
            <person name="Cabau C."/>
            <person name="Kuhl H."/>
            <person name="Suciu R."/>
            <person name="Ciorpac M."/>
            <person name="Holostenco D."/>
            <person name="Gessner J."/>
            <person name="Wuertz S."/>
            <person name="Hohne C."/>
            <person name="Stock M."/>
            <person name="Gislard M."/>
            <person name="Lluch J."/>
            <person name="Milhes M."/>
            <person name="Lampietro C."/>
            <person name="Lopez Roques C."/>
            <person name="Donnadieu C."/>
            <person name="Du K."/>
            <person name="Schartl M."/>
            <person name="Guiguen Y."/>
        </authorList>
    </citation>
    <scope>NUCLEOTIDE SEQUENCE [LARGE SCALE GENOMIC DNA]</scope>
    <source>
        <strain evidence="3">Hh-F2</strain>
        <tissue evidence="3">Blood</tissue>
    </source>
</reference>
<protein>
    <submittedName>
        <fullName evidence="3">Armadillo repeat-containing protein 12-like</fullName>
    </submittedName>
</protein>
<evidence type="ECO:0000313" key="4">
    <source>
        <dbReference type="Proteomes" id="UP001369086"/>
    </source>
</evidence>
<gene>
    <name evidence="3" type="ORF">HHUSO_G36928</name>
</gene>
<dbReference type="InterPro" id="IPR016024">
    <property type="entry name" value="ARM-type_fold"/>
</dbReference>
<name>A0ABR0Y0J5_HUSHU</name>